<feature type="region of interest" description="Disordered" evidence="1">
    <location>
        <begin position="398"/>
        <end position="420"/>
    </location>
</feature>
<feature type="compositionally biased region" description="Low complexity" evidence="1">
    <location>
        <begin position="281"/>
        <end position="300"/>
    </location>
</feature>
<sequence length="432" mass="46158">MFEETEVCIQCGRPVDGRVYCSDECENLDGASPSLSSATSSAHPSPYVTSMKSSNLDVPALVPSTLGHRARYSISSSASSTAWSAVTTDEDEEDPYLYTENPDMLSDGSKSPGYGLFYARRPSSTNHRATVPMLHRHSSGIASSVSASASSFGMSRGLPSPFYASTEDDASSVCISELSLHEDDASARRKAKRTSLPAYFSLLQGSSVSSSVAASSSPRRTPSALHALSRSLHASPTTPKVSHATVVLTNAEAHIETTAATAATSPIARGRGRRRERDPSARSSSSRRSAARSPPRHLSAAQRARLDSVEKVAEWVSSSPVIALAGAGTARRNSSPQRKPKYEFVEALTRGLRDCAVASSSEDDDDEDTSDEKAVELSREDFERTIRGRRRVDELDEAYHGNAPGYGNGRSGLKARERGRGVASRAIGLALR</sequence>
<dbReference type="InterPro" id="IPR024368">
    <property type="entry name" value="Ecl1/2/3"/>
</dbReference>
<accession>A0A9P3GJS4</accession>
<feature type="region of interest" description="Disordered" evidence="1">
    <location>
        <begin position="357"/>
        <end position="378"/>
    </location>
</feature>
<proteinExistence type="predicted"/>
<evidence type="ECO:0000313" key="2">
    <source>
        <dbReference type="EMBL" id="GJE96455.1"/>
    </source>
</evidence>
<dbReference type="Proteomes" id="UP000703269">
    <property type="component" value="Unassembled WGS sequence"/>
</dbReference>
<reference evidence="2 3" key="1">
    <citation type="submission" date="2021-08" db="EMBL/GenBank/DDBJ databases">
        <title>Draft Genome Sequence of Phanerochaete sordida strain YK-624.</title>
        <authorList>
            <person name="Mori T."/>
            <person name="Dohra H."/>
            <person name="Suzuki T."/>
            <person name="Kawagishi H."/>
            <person name="Hirai H."/>
        </authorList>
    </citation>
    <scope>NUCLEOTIDE SEQUENCE [LARGE SCALE GENOMIC DNA]</scope>
    <source>
        <strain evidence="2 3">YK-624</strain>
    </source>
</reference>
<organism evidence="2 3">
    <name type="scientific">Phanerochaete sordida</name>
    <dbReference type="NCBI Taxonomy" id="48140"/>
    <lineage>
        <taxon>Eukaryota</taxon>
        <taxon>Fungi</taxon>
        <taxon>Dikarya</taxon>
        <taxon>Basidiomycota</taxon>
        <taxon>Agaricomycotina</taxon>
        <taxon>Agaricomycetes</taxon>
        <taxon>Polyporales</taxon>
        <taxon>Phanerochaetaceae</taxon>
        <taxon>Phanerochaete</taxon>
    </lineage>
</organism>
<feature type="compositionally biased region" description="Low complexity" evidence="1">
    <location>
        <begin position="257"/>
        <end position="269"/>
    </location>
</feature>
<keyword evidence="3" id="KW-1185">Reference proteome</keyword>
<evidence type="ECO:0000256" key="1">
    <source>
        <dbReference type="SAM" id="MobiDB-lite"/>
    </source>
</evidence>
<dbReference type="Pfam" id="PF12855">
    <property type="entry name" value="Ecl1"/>
    <property type="match status" value="1"/>
</dbReference>
<dbReference type="AlphaFoldDB" id="A0A9P3GJS4"/>
<protein>
    <submittedName>
        <fullName evidence="2">Uncharacterized protein</fullName>
    </submittedName>
</protein>
<feature type="region of interest" description="Disordered" evidence="1">
    <location>
        <begin position="257"/>
        <end position="300"/>
    </location>
</feature>
<dbReference type="OrthoDB" id="2984747at2759"/>
<feature type="compositionally biased region" description="Acidic residues" evidence="1">
    <location>
        <begin position="361"/>
        <end position="370"/>
    </location>
</feature>
<evidence type="ECO:0000313" key="3">
    <source>
        <dbReference type="Proteomes" id="UP000703269"/>
    </source>
</evidence>
<name>A0A9P3GJS4_9APHY</name>
<gene>
    <name evidence="2" type="ORF">PsYK624_126520</name>
</gene>
<dbReference type="EMBL" id="BPQB01000059">
    <property type="protein sequence ID" value="GJE96455.1"/>
    <property type="molecule type" value="Genomic_DNA"/>
</dbReference>
<comment type="caution">
    <text evidence="2">The sequence shown here is derived from an EMBL/GenBank/DDBJ whole genome shotgun (WGS) entry which is preliminary data.</text>
</comment>